<feature type="domain" description="Type II secretion system protein GspB C-terminal" evidence="2">
    <location>
        <begin position="56"/>
        <end position="100"/>
    </location>
</feature>
<evidence type="ECO:0000259" key="2">
    <source>
        <dbReference type="Pfam" id="PF16537"/>
    </source>
</evidence>
<dbReference type="AlphaFoldDB" id="A0AAE3HNF7"/>
<evidence type="ECO:0000256" key="1">
    <source>
        <dbReference type="SAM" id="SignalP"/>
    </source>
</evidence>
<dbReference type="Proteomes" id="UP001204445">
    <property type="component" value="Unassembled WGS sequence"/>
</dbReference>
<name>A0AAE3HNF7_9GAMM</name>
<reference evidence="3" key="1">
    <citation type="submission" date="2022-08" db="EMBL/GenBank/DDBJ databases">
        <title>Genomic Encyclopedia of Type Strains, Phase III (KMG-III): the genomes of soil and plant-associated and newly described type strains.</title>
        <authorList>
            <person name="Whitman W."/>
        </authorList>
    </citation>
    <scope>NUCLEOTIDE SEQUENCE</scope>
    <source>
        <strain evidence="3">HMT 1</strain>
    </source>
</reference>
<dbReference type="EMBL" id="JANUCT010000024">
    <property type="protein sequence ID" value="MCS3904477.1"/>
    <property type="molecule type" value="Genomic_DNA"/>
</dbReference>
<gene>
    <name evidence="3" type="ORF">J2T55_002513</name>
</gene>
<dbReference type="Pfam" id="PF16537">
    <property type="entry name" value="T2SSB"/>
    <property type="match status" value="1"/>
</dbReference>
<dbReference type="GO" id="GO:0015627">
    <property type="term" value="C:type II protein secretion system complex"/>
    <property type="evidence" value="ECO:0007669"/>
    <property type="project" value="InterPro"/>
</dbReference>
<evidence type="ECO:0000313" key="3">
    <source>
        <dbReference type="EMBL" id="MCS3904477.1"/>
    </source>
</evidence>
<evidence type="ECO:0000313" key="4">
    <source>
        <dbReference type="Proteomes" id="UP001204445"/>
    </source>
</evidence>
<proteinExistence type="predicted"/>
<sequence length="122" mass="13832">MRWLLLILLVPTFAAAESLPDPTRPFGYDTSPIEIVEEDELPREQVNWRLSGIRISPDDRSAILNGRLLREGEMVDGAELVEIRPASVLIDFDNKRIRVDLLTLDIKQERTSRNTTTGSDNS</sequence>
<dbReference type="InterPro" id="IPR032389">
    <property type="entry name" value="GspB_C"/>
</dbReference>
<feature type="chain" id="PRO_5042260771" description="Type II secretion system protein GspB C-terminal domain-containing protein" evidence="1">
    <location>
        <begin position="17"/>
        <end position="122"/>
    </location>
</feature>
<organism evidence="3 4">
    <name type="scientific">Methylohalomonas lacus</name>
    <dbReference type="NCBI Taxonomy" id="398773"/>
    <lineage>
        <taxon>Bacteria</taxon>
        <taxon>Pseudomonadati</taxon>
        <taxon>Pseudomonadota</taxon>
        <taxon>Gammaproteobacteria</taxon>
        <taxon>Methylohalomonadales</taxon>
        <taxon>Methylohalomonadaceae</taxon>
        <taxon>Methylohalomonas</taxon>
    </lineage>
</organism>
<comment type="caution">
    <text evidence="3">The sequence shown here is derived from an EMBL/GenBank/DDBJ whole genome shotgun (WGS) entry which is preliminary data.</text>
</comment>
<feature type="signal peptide" evidence="1">
    <location>
        <begin position="1"/>
        <end position="16"/>
    </location>
</feature>
<protein>
    <recommendedName>
        <fullName evidence="2">Type II secretion system protein GspB C-terminal domain-containing protein</fullName>
    </recommendedName>
</protein>
<keyword evidence="1" id="KW-0732">Signal</keyword>
<keyword evidence="4" id="KW-1185">Reference proteome</keyword>
<accession>A0AAE3HNF7</accession>